<proteinExistence type="predicted"/>
<dbReference type="PATRIC" id="fig|159743.3.peg.3434"/>
<organism evidence="2 3">
    <name type="scientific">Paenibacillus terrae</name>
    <dbReference type="NCBI Taxonomy" id="159743"/>
    <lineage>
        <taxon>Bacteria</taxon>
        <taxon>Bacillati</taxon>
        <taxon>Bacillota</taxon>
        <taxon>Bacilli</taxon>
        <taxon>Bacillales</taxon>
        <taxon>Paenibacillaceae</taxon>
        <taxon>Paenibacillus</taxon>
    </lineage>
</organism>
<keyword evidence="1" id="KW-0812">Transmembrane</keyword>
<keyword evidence="1" id="KW-1133">Transmembrane helix</keyword>
<name>A0A0D7X1E5_9BACL</name>
<comment type="caution">
    <text evidence="2">The sequence shown here is derived from an EMBL/GenBank/DDBJ whole genome shotgun (WGS) entry which is preliminary data.</text>
</comment>
<dbReference type="RefSeq" id="WP_044646981.1">
    <property type="nucleotide sequence ID" value="NZ_JTHP01000030.1"/>
</dbReference>
<feature type="transmembrane region" description="Helical" evidence="1">
    <location>
        <begin position="154"/>
        <end position="173"/>
    </location>
</feature>
<dbReference type="InterPro" id="IPR009793">
    <property type="entry name" value="DUF1361"/>
</dbReference>
<keyword evidence="1" id="KW-0472">Membrane</keyword>
<feature type="transmembrane region" description="Helical" evidence="1">
    <location>
        <begin position="43"/>
        <end position="63"/>
    </location>
</feature>
<feature type="transmembrane region" description="Helical" evidence="1">
    <location>
        <begin position="208"/>
        <end position="230"/>
    </location>
</feature>
<gene>
    <name evidence="2" type="ORF">QD47_15430</name>
</gene>
<feature type="transmembrane region" description="Helical" evidence="1">
    <location>
        <begin position="75"/>
        <end position="98"/>
    </location>
</feature>
<dbReference type="AlphaFoldDB" id="A0A0D7X1E5"/>
<dbReference type="OrthoDB" id="4540541at2"/>
<feature type="transmembrane region" description="Helical" evidence="1">
    <location>
        <begin position="118"/>
        <end position="142"/>
    </location>
</feature>
<feature type="transmembrane region" description="Helical" evidence="1">
    <location>
        <begin position="12"/>
        <end position="31"/>
    </location>
</feature>
<reference evidence="2 3" key="1">
    <citation type="submission" date="2014-11" db="EMBL/GenBank/DDBJ databases">
        <title>Draft Genome Sequences of Paenibacillus polymyxa NRRL B-30509 and Paenibacillus terrae NRRL B-30644, Strains from a Poultry Environment that Produce Tridecaptin A and Paenicidins.</title>
        <authorList>
            <person name="van Belkum M.J."/>
            <person name="Lohans C.T."/>
            <person name="Vederas J.C."/>
        </authorList>
    </citation>
    <scope>NUCLEOTIDE SEQUENCE [LARGE SCALE GENOMIC DNA]</scope>
    <source>
        <strain evidence="2 3">NRRL B-30644</strain>
    </source>
</reference>
<dbReference type="PROSITE" id="PS51257">
    <property type="entry name" value="PROKAR_LIPOPROTEIN"/>
    <property type="match status" value="1"/>
</dbReference>
<keyword evidence="3" id="KW-1185">Reference proteome</keyword>
<accession>A0A0D7X1E5</accession>
<sequence length="236" mass="27389">MLFKGKRYKLPGLLSVLLVASLGCYGLIMYVQSTSGTKMYQFLYWDIFLAWVPVLISLGMIALSRLGNIRVRRLLLLIAGVVWLFFLPNALYLLTELLHAFRFYEVNPDSRFWLDIQFWLILFTPFSAAGIGLFLTSICIFTIHRMLQEVCSSWLAWVIVFIFLWLSSVGVYIGRFARWNSWDVALQPMVIVMNVWKWVVHAGARVHLLSFSWLVFGIAVIFYLLIYISLSEEKHA</sequence>
<evidence type="ECO:0000313" key="3">
    <source>
        <dbReference type="Proteomes" id="UP000032534"/>
    </source>
</evidence>
<dbReference type="Proteomes" id="UP000032534">
    <property type="component" value="Unassembled WGS sequence"/>
</dbReference>
<protein>
    <submittedName>
        <fullName evidence="2">Membrane protein</fullName>
    </submittedName>
</protein>
<dbReference type="Pfam" id="PF07099">
    <property type="entry name" value="DUF1361"/>
    <property type="match status" value="1"/>
</dbReference>
<evidence type="ECO:0000313" key="2">
    <source>
        <dbReference type="EMBL" id="KJD44758.1"/>
    </source>
</evidence>
<dbReference type="EMBL" id="JTHP01000030">
    <property type="protein sequence ID" value="KJD44758.1"/>
    <property type="molecule type" value="Genomic_DNA"/>
</dbReference>
<evidence type="ECO:0000256" key="1">
    <source>
        <dbReference type="SAM" id="Phobius"/>
    </source>
</evidence>